<accession>A0A166BF52</accession>
<feature type="compositionally biased region" description="Basic and acidic residues" evidence="1">
    <location>
        <begin position="70"/>
        <end position="81"/>
    </location>
</feature>
<dbReference type="Proteomes" id="UP000077266">
    <property type="component" value="Unassembled WGS sequence"/>
</dbReference>
<proteinExistence type="predicted"/>
<dbReference type="InParanoid" id="A0A166BF52"/>
<feature type="compositionally biased region" description="Polar residues" evidence="1">
    <location>
        <begin position="54"/>
        <end position="69"/>
    </location>
</feature>
<feature type="region of interest" description="Disordered" evidence="1">
    <location>
        <begin position="54"/>
        <end position="85"/>
    </location>
</feature>
<feature type="region of interest" description="Disordered" evidence="1">
    <location>
        <begin position="1"/>
        <end position="38"/>
    </location>
</feature>
<protein>
    <submittedName>
        <fullName evidence="2">Uncharacterized protein</fullName>
    </submittedName>
</protein>
<gene>
    <name evidence="2" type="ORF">EXIGLDRAFT_721285</name>
</gene>
<evidence type="ECO:0000313" key="2">
    <source>
        <dbReference type="EMBL" id="KZW00510.1"/>
    </source>
</evidence>
<dbReference type="AlphaFoldDB" id="A0A166BF52"/>
<dbReference type="OrthoDB" id="3201641at2759"/>
<name>A0A166BF52_EXIGL</name>
<keyword evidence="3" id="KW-1185">Reference proteome</keyword>
<evidence type="ECO:0000313" key="3">
    <source>
        <dbReference type="Proteomes" id="UP000077266"/>
    </source>
</evidence>
<evidence type="ECO:0000256" key="1">
    <source>
        <dbReference type="SAM" id="MobiDB-lite"/>
    </source>
</evidence>
<dbReference type="EMBL" id="KV425900">
    <property type="protein sequence ID" value="KZW00510.1"/>
    <property type="molecule type" value="Genomic_DNA"/>
</dbReference>
<sequence length="137" mass="14118">MAECEVSARRGGSVGPPPGSGGAAAAATDGELTSSRPQLGRIVVVPVYSANQLDAISSRETSPNAPSQRDTPERDLTPKDETEPEPLLLLAVQGSIDADWDQLLASAQGPAEELAGPLSSYGDDLLLREDSPPVAAK</sequence>
<organism evidence="2 3">
    <name type="scientific">Exidia glandulosa HHB12029</name>
    <dbReference type="NCBI Taxonomy" id="1314781"/>
    <lineage>
        <taxon>Eukaryota</taxon>
        <taxon>Fungi</taxon>
        <taxon>Dikarya</taxon>
        <taxon>Basidiomycota</taxon>
        <taxon>Agaricomycotina</taxon>
        <taxon>Agaricomycetes</taxon>
        <taxon>Auriculariales</taxon>
        <taxon>Exidiaceae</taxon>
        <taxon>Exidia</taxon>
    </lineage>
</organism>
<feature type="region of interest" description="Disordered" evidence="1">
    <location>
        <begin position="110"/>
        <end position="137"/>
    </location>
</feature>
<reference evidence="2 3" key="1">
    <citation type="journal article" date="2016" name="Mol. Biol. Evol.">
        <title>Comparative Genomics of Early-Diverging Mushroom-Forming Fungi Provides Insights into the Origins of Lignocellulose Decay Capabilities.</title>
        <authorList>
            <person name="Nagy L.G."/>
            <person name="Riley R."/>
            <person name="Tritt A."/>
            <person name="Adam C."/>
            <person name="Daum C."/>
            <person name="Floudas D."/>
            <person name="Sun H."/>
            <person name="Yadav J.S."/>
            <person name="Pangilinan J."/>
            <person name="Larsson K.H."/>
            <person name="Matsuura K."/>
            <person name="Barry K."/>
            <person name="Labutti K."/>
            <person name="Kuo R."/>
            <person name="Ohm R.A."/>
            <person name="Bhattacharya S.S."/>
            <person name="Shirouzu T."/>
            <person name="Yoshinaga Y."/>
            <person name="Martin F.M."/>
            <person name="Grigoriev I.V."/>
            <person name="Hibbett D.S."/>
        </authorList>
    </citation>
    <scope>NUCLEOTIDE SEQUENCE [LARGE SCALE GENOMIC DNA]</scope>
    <source>
        <strain evidence="2 3">HHB12029</strain>
    </source>
</reference>